<name>A0ACA9PW74_9GLOM</name>
<accession>A0ACA9PW74</accession>
<feature type="non-terminal residue" evidence="1">
    <location>
        <position position="179"/>
    </location>
</feature>
<dbReference type="EMBL" id="CAJVQC010024462">
    <property type="protein sequence ID" value="CAG8726561.1"/>
    <property type="molecule type" value="Genomic_DNA"/>
</dbReference>
<organism evidence="1 2">
    <name type="scientific">Racocetra persica</name>
    <dbReference type="NCBI Taxonomy" id="160502"/>
    <lineage>
        <taxon>Eukaryota</taxon>
        <taxon>Fungi</taxon>
        <taxon>Fungi incertae sedis</taxon>
        <taxon>Mucoromycota</taxon>
        <taxon>Glomeromycotina</taxon>
        <taxon>Glomeromycetes</taxon>
        <taxon>Diversisporales</taxon>
        <taxon>Gigasporaceae</taxon>
        <taxon>Racocetra</taxon>
    </lineage>
</organism>
<reference evidence="1" key="1">
    <citation type="submission" date="2021-06" db="EMBL/GenBank/DDBJ databases">
        <authorList>
            <person name="Kallberg Y."/>
            <person name="Tangrot J."/>
            <person name="Rosling A."/>
        </authorList>
    </citation>
    <scope>NUCLEOTIDE SEQUENCE</scope>
    <source>
        <strain evidence="1">MA461A</strain>
    </source>
</reference>
<evidence type="ECO:0000313" key="2">
    <source>
        <dbReference type="Proteomes" id="UP000789920"/>
    </source>
</evidence>
<keyword evidence="2" id="KW-1185">Reference proteome</keyword>
<comment type="caution">
    <text evidence="1">The sequence shown here is derived from an EMBL/GenBank/DDBJ whole genome shotgun (WGS) entry which is preliminary data.</text>
</comment>
<dbReference type="Proteomes" id="UP000789920">
    <property type="component" value="Unassembled WGS sequence"/>
</dbReference>
<gene>
    <name evidence="1" type="ORF">RPERSI_LOCUS11744</name>
</gene>
<proteinExistence type="predicted"/>
<protein>
    <submittedName>
        <fullName evidence="1">265_t:CDS:1</fullName>
    </submittedName>
</protein>
<evidence type="ECO:0000313" key="1">
    <source>
        <dbReference type="EMBL" id="CAG8726561.1"/>
    </source>
</evidence>
<feature type="non-terminal residue" evidence="1">
    <location>
        <position position="1"/>
    </location>
</feature>
<sequence length="179" mass="20738">VKEIKSKHSSSMRKQDDRNKKDDEAYLGIDQKNENQIKLKSIYKSQRNKTKKNLLLIIFFVPSYSIGADIINQKAGITSEQLLTIDPNDQVETIKMIKLKKYRIKVPDLQAVKDQLKNKRNIYEDNLDKDQEDTNSDDETVIEDNNDASIELTSNKRSISQFFFRKTVTEHNIGSNNTV</sequence>